<organism evidence="2 3">
    <name type="scientific">Nocardiopsis kunsanensis</name>
    <dbReference type="NCBI Taxonomy" id="141693"/>
    <lineage>
        <taxon>Bacteria</taxon>
        <taxon>Bacillati</taxon>
        <taxon>Actinomycetota</taxon>
        <taxon>Actinomycetes</taxon>
        <taxon>Streptosporangiales</taxon>
        <taxon>Nocardiopsidaceae</taxon>
        <taxon>Nocardiopsis</taxon>
    </lineage>
</organism>
<reference evidence="2 3" key="1">
    <citation type="journal article" date="2014" name="Int. J. Syst. Evol. Microbiol.">
        <title>Complete genome sequence of Corynebacterium casei LMG S-19264T (=DSM 44701T), isolated from a smear-ripened cheese.</title>
        <authorList>
            <consortium name="US DOE Joint Genome Institute (JGI-PGF)"/>
            <person name="Walter F."/>
            <person name="Albersmeier A."/>
            <person name="Kalinowski J."/>
            <person name="Ruckert C."/>
        </authorList>
    </citation>
    <scope>NUCLEOTIDE SEQUENCE [LARGE SCALE GENOMIC DNA]</scope>
    <source>
        <strain evidence="2 3">KCTC 19473</strain>
    </source>
</reference>
<dbReference type="RefSeq" id="WP_017574357.1">
    <property type="nucleotide sequence ID" value="NZ_BMXL01000019.1"/>
</dbReference>
<keyword evidence="3" id="KW-1185">Reference proteome</keyword>
<protein>
    <submittedName>
        <fullName evidence="2">Uncharacterized protein</fullName>
    </submittedName>
</protein>
<feature type="region of interest" description="Disordered" evidence="1">
    <location>
        <begin position="38"/>
        <end position="60"/>
    </location>
</feature>
<proteinExistence type="predicted"/>
<evidence type="ECO:0000256" key="1">
    <source>
        <dbReference type="SAM" id="MobiDB-lite"/>
    </source>
</evidence>
<dbReference type="EMBL" id="BMXL01000019">
    <property type="protein sequence ID" value="GHD30921.1"/>
    <property type="molecule type" value="Genomic_DNA"/>
</dbReference>
<gene>
    <name evidence="2" type="ORF">GCM10007147_33160</name>
</gene>
<sequence>MTICTSSSEGASSAPSAAYAFYRGNAAAVHRARRAAIKGEPEPGGTALPEEFVQGWHGAGPVAERTLL</sequence>
<name>A0A918XGF8_9ACTN</name>
<dbReference type="Proteomes" id="UP000654947">
    <property type="component" value="Unassembled WGS sequence"/>
</dbReference>
<accession>A0A918XGF8</accession>
<dbReference type="AlphaFoldDB" id="A0A918XGF8"/>
<evidence type="ECO:0000313" key="3">
    <source>
        <dbReference type="Proteomes" id="UP000654947"/>
    </source>
</evidence>
<evidence type="ECO:0000313" key="2">
    <source>
        <dbReference type="EMBL" id="GHD30921.1"/>
    </source>
</evidence>
<comment type="caution">
    <text evidence="2">The sequence shown here is derived from an EMBL/GenBank/DDBJ whole genome shotgun (WGS) entry which is preliminary data.</text>
</comment>